<keyword evidence="3" id="KW-1185">Reference proteome</keyword>
<name>A0A226QJA1_9BACL</name>
<gene>
    <name evidence="2" type="ORF">B9L23_12515</name>
</gene>
<dbReference type="Proteomes" id="UP000198394">
    <property type="component" value="Unassembled WGS sequence"/>
</dbReference>
<feature type="transmembrane region" description="Helical" evidence="1">
    <location>
        <begin position="27"/>
        <end position="47"/>
    </location>
</feature>
<evidence type="ECO:0000313" key="3">
    <source>
        <dbReference type="Proteomes" id="UP000198394"/>
    </source>
</evidence>
<reference evidence="2 3" key="1">
    <citation type="submission" date="2017-04" db="EMBL/GenBank/DDBJ databases">
        <title>The genome sequence of Parageobacillus galactosidasius DSM 18751.</title>
        <authorList>
            <person name="Ramaloko W.T."/>
            <person name="Koen N."/>
            <person name="Polliack S."/>
            <person name="Aliyu H."/>
            <person name="Lebre P."/>
            <person name="Mohr T."/>
            <person name="Oswald F."/>
            <person name="Zwick M."/>
            <person name="Neumann A."/>
            <person name="Syldatk C."/>
            <person name="Cowan D."/>
            <person name="De Maayer P."/>
        </authorList>
    </citation>
    <scope>NUCLEOTIDE SEQUENCE [LARGE SCALE GENOMIC DNA]</scope>
    <source>
        <strain evidence="2 3">DSM 18751</strain>
    </source>
</reference>
<dbReference type="RefSeq" id="WP_089097772.1">
    <property type="nucleotide sequence ID" value="NZ_NDYL01000002.1"/>
</dbReference>
<dbReference type="EMBL" id="NDYL01000002">
    <property type="protein sequence ID" value="OXB92064.1"/>
    <property type="molecule type" value="Genomic_DNA"/>
</dbReference>
<keyword evidence="1" id="KW-0472">Membrane</keyword>
<feature type="transmembrane region" description="Helical" evidence="1">
    <location>
        <begin position="73"/>
        <end position="92"/>
    </location>
</feature>
<organism evidence="2 3">
    <name type="scientific">Parageobacillus galactosidasius</name>
    <dbReference type="NCBI Taxonomy" id="883812"/>
    <lineage>
        <taxon>Bacteria</taxon>
        <taxon>Bacillati</taxon>
        <taxon>Bacillota</taxon>
        <taxon>Bacilli</taxon>
        <taxon>Bacillales</taxon>
        <taxon>Anoxybacillaceae</taxon>
        <taxon>Parageobacillus</taxon>
    </lineage>
</organism>
<comment type="caution">
    <text evidence="2">The sequence shown here is derived from an EMBL/GenBank/DDBJ whole genome shotgun (WGS) entry which is preliminary data.</text>
</comment>
<dbReference type="AlphaFoldDB" id="A0A226QJA1"/>
<evidence type="ECO:0000313" key="2">
    <source>
        <dbReference type="EMBL" id="OXB92064.1"/>
    </source>
</evidence>
<protein>
    <submittedName>
        <fullName evidence="2">Uncharacterized protein</fullName>
    </submittedName>
</protein>
<keyword evidence="1" id="KW-1133">Transmembrane helix</keyword>
<evidence type="ECO:0000256" key="1">
    <source>
        <dbReference type="SAM" id="Phobius"/>
    </source>
</evidence>
<keyword evidence="1" id="KW-0812">Transmembrane</keyword>
<sequence>MELIALGYLGGVFWLLKGATPAQKRRIGGAFSLLIATFIIGSLWIRYQTGFFRLSRMEWYNADGSIPLGKWAIPWYIVFVLLLLLLILFRVIQKIKTMPANKRWLPFVLAVFFTIVYLAAAYFSLFFVFFLFFPFAP</sequence>
<feature type="transmembrane region" description="Helical" evidence="1">
    <location>
        <begin position="104"/>
        <end position="133"/>
    </location>
</feature>
<accession>A0A226QJA1</accession>
<proteinExistence type="predicted"/>